<keyword evidence="2" id="KW-0539">Nucleus</keyword>
<gene>
    <name evidence="5" type="ORF">B0T11DRAFT_23304</name>
</gene>
<reference evidence="5" key="1">
    <citation type="journal article" date="2021" name="Nat. Commun.">
        <title>Genetic determinants of endophytism in the Arabidopsis root mycobiome.</title>
        <authorList>
            <person name="Mesny F."/>
            <person name="Miyauchi S."/>
            <person name="Thiergart T."/>
            <person name="Pickel B."/>
            <person name="Atanasova L."/>
            <person name="Karlsson M."/>
            <person name="Huettel B."/>
            <person name="Barry K.W."/>
            <person name="Haridas S."/>
            <person name="Chen C."/>
            <person name="Bauer D."/>
            <person name="Andreopoulos W."/>
            <person name="Pangilinan J."/>
            <person name="LaButti K."/>
            <person name="Riley R."/>
            <person name="Lipzen A."/>
            <person name="Clum A."/>
            <person name="Drula E."/>
            <person name="Henrissat B."/>
            <person name="Kohler A."/>
            <person name="Grigoriev I.V."/>
            <person name="Martin F.M."/>
            <person name="Hacquard S."/>
        </authorList>
    </citation>
    <scope>NUCLEOTIDE SEQUENCE</scope>
    <source>
        <strain evidence="5">MPI-CAGE-AT-0016</strain>
    </source>
</reference>
<dbReference type="CDD" id="cd12148">
    <property type="entry name" value="fungal_TF_MHR"/>
    <property type="match status" value="1"/>
</dbReference>
<dbReference type="Proteomes" id="UP000813385">
    <property type="component" value="Unassembled WGS sequence"/>
</dbReference>
<dbReference type="PROSITE" id="PS50048">
    <property type="entry name" value="ZN2_CY6_FUNGAL_2"/>
    <property type="match status" value="1"/>
</dbReference>
<protein>
    <submittedName>
        <fullName evidence="5">C6 zinc finger domain-containing protein</fullName>
    </submittedName>
</protein>
<dbReference type="PANTHER" id="PTHR37534">
    <property type="entry name" value="TRANSCRIPTIONAL ACTIVATOR PROTEIN UGA3"/>
    <property type="match status" value="1"/>
</dbReference>
<evidence type="ECO:0000313" key="6">
    <source>
        <dbReference type="Proteomes" id="UP000813385"/>
    </source>
</evidence>
<dbReference type="SMART" id="SM00066">
    <property type="entry name" value="GAL4"/>
    <property type="match status" value="1"/>
</dbReference>
<dbReference type="EMBL" id="JAGPXD010000001">
    <property type="protein sequence ID" value="KAH7376662.1"/>
    <property type="molecule type" value="Genomic_DNA"/>
</dbReference>
<dbReference type="GO" id="GO:0000981">
    <property type="term" value="F:DNA-binding transcription factor activity, RNA polymerase II-specific"/>
    <property type="evidence" value="ECO:0007669"/>
    <property type="project" value="InterPro"/>
</dbReference>
<dbReference type="GO" id="GO:0000976">
    <property type="term" value="F:transcription cis-regulatory region binding"/>
    <property type="evidence" value="ECO:0007669"/>
    <property type="project" value="TreeGrafter"/>
</dbReference>
<dbReference type="AlphaFoldDB" id="A0A8K0TSJ1"/>
<keyword evidence="6" id="KW-1185">Reference proteome</keyword>
<evidence type="ECO:0000256" key="1">
    <source>
        <dbReference type="ARBA" id="ARBA00004123"/>
    </source>
</evidence>
<evidence type="ECO:0000256" key="2">
    <source>
        <dbReference type="ARBA" id="ARBA00023242"/>
    </source>
</evidence>
<comment type="subcellular location">
    <subcellularLocation>
        <location evidence="1">Nucleus</location>
    </subcellularLocation>
</comment>
<sequence>MNLPSSHINRGGSLGSLTPVRDLLCTTPLSGKKGKGSGVTNPVPTKSRRVRTGCLTCRERHLKCDEGLPDCLNCRKSNRHCKRGVRLNFIDIQVKQPPRLLPPTPDWSVQFQDDSRHIASEYVGGIERYAHLPKVSEEPAVPAAPAHNHIHSHMHAGHLDATLRHQAHFQPQGQAVLDRSGSGNSRFFPPSTPPTTTYGYHGANAMSSDTRPLVEGPPLRHDNPFPTPQTSTHPAMFYPMQDSFGIRREDMTRSHGHRNSDASSAASVAQLATGPPSSFRGVTHGHLAQDGMMTPPPSEKAAVAERDHLNSEEEMYYMQVFVEEVGVWMDSLDRDKHFSHIMPYSSLKSPMLLNAFLACGLKHLTLTNPDWKDDKALYYYDTATTQLLRSLQNPDRNTAECATTAVVLNVYEVMSEKPGQSVRMHHIAGARALIRECGWDARSTGVGAACFWLNIGMEVLSCLAFNWQTSWDPDQWGLDLDFASNAPEKRDADGTCAAGFGKEEEWVHRIFYIVAKIANFRATAPKFQESSPHDEQIQRGSRLAQWQELKRLCDRWNNACPRTMHPLGYVQATQVKSRSAFPNVWLIKRAATIGRLFYHTAQCVLAQTNPMEPSKGSEEMRVLQLHHAHQVCGIVAHSRDRGVGSVAIRCLAVAGAVLTSPREQEEVLHILRRIHVESGWHLGTVTDELKKTWGWVPGGDVSRGHTPGSMQMSMVPSMPESRAPVGGLHGLSNRVFDPTGVAMSAPNSFSEATAMSQAPQSQPAPSRVNPLSSADFSLPNHPYQNWYEPPNRSSSYASQPFL</sequence>
<organism evidence="5 6">
    <name type="scientific">Plectosphaerella cucumerina</name>
    <dbReference type="NCBI Taxonomy" id="40658"/>
    <lineage>
        <taxon>Eukaryota</taxon>
        <taxon>Fungi</taxon>
        <taxon>Dikarya</taxon>
        <taxon>Ascomycota</taxon>
        <taxon>Pezizomycotina</taxon>
        <taxon>Sordariomycetes</taxon>
        <taxon>Hypocreomycetidae</taxon>
        <taxon>Glomerellales</taxon>
        <taxon>Plectosphaerellaceae</taxon>
        <taxon>Plectosphaerella</taxon>
    </lineage>
</organism>
<dbReference type="Pfam" id="PF00172">
    <property type="entry name" value="Zn_clus"/>
    <property type="match status" value="1"/>
</dbReference>
<dbReference type="GO" id="GO:0045944">
    <property type="term" value="P:positive regulation of transcription by RNA polymerase II"/>
    <property type="evidence" value="ECO:0007669"/>
    <property type="project" value="TreeGrafter"/>
</dbReference>
<dbReference type="PANTHER" id="PTHR37534:SF40">
    <property type="entry name" value="ZN(2)-C6 FUNGAL-TYPE DOMAIN-CONTAINING PROTEIN"/>
    <property type="match status" value="1"/>
</dbReference>
<proteinExistence type="predicted"/>
<dbReference type="OrthoDB" id="4078573at2759"/>
<feature type="compositionally biased region" description="Polar residues" evidence="3">
    <location>
        <begin position="751"/>
        <end position="775"/>
    </location>
</feature>
<dbReference type="SUPFAM" id="SSF57701">
    <property type="entry name" value="Zn2/Cys6 DNA-binding domain"/>
    <property type="match status" value="1"/>
</dbReference>
<dbReference type="Gene3D" id="4.10.240.10">
    <property type="entry name" value="Zn(2)-C6 fungal-type DNA-binding domain"/>
    <property type="match status" value="1"/>
</dbReference>
<dbReference type="PROSITE" id="PS00463">
    <property type="entry name" value="ZN2_CY6_FUNGAL_1"/>
    <property type="match status" value="1"/>
</dbReference>
<feature type="region of interest" description="Disordered" evidence="3">
    <location>
        <begin position="751"/>
        <end position="802"/>
    </location>
</feature>
<evidence type="ECO:0000256" key="3">
    <source>
        <dbReference type="SAM" id="MobiDB-lite"/>
    </source>
</evidence>
<name>A0A8K0TSJ1_9PEZI</name>
<dbReference type="GO" id="GO:0008270">
    <property type="term" value="F:zinc ion binding"/>
    <property type="evidence" value="ECO:0007669"/>
    <property type="project" value="InterPro"/>
</dbReference>
<dbReference type="GO" id="GO:0005634">
    <property type="term" value="C:nucleus"/>
    <property type="evidence" value="ECO:0007669"/>
    <property type="project" value="UniProtKB-SubCell"/>
</dbReference>
<dbReference type="InterPro" id="IPR001138">
    <property type="entry name" value="Zn2Cys6_DnaBD"/>
</dbReference>
<dbReference type="InterPro" id="IPR021858">
    <property type="entry name" value="Fun_TF"/>
</dbReference>
<comment type="caution">
    <text evidence="5">The sequence shown here is derived from an EMBL/GenBank/DDBJ whole genome shotgun (WGS) entry which is preliminary data.</text>
</comment>
<dbReference type="InterPro" id="IPR036864">
    <property type="entry name" value="Zn2-C6_fun-type_DNA-bd_sf"/>
</dbReference>
<evidence type="ECO:0000259" key="4">
    <source>
        <dbReference type="PROSITE" id="PS50048"/>
    </source>
</evidence>
<evidence type="ECO:0000313" key="5">
    <source>
        <dbReference type="EMBL" id="KAH7376662.1"/>
    </source>
</evidence>
<dbReference type="CDD" id="cd00067">
    <property type="entry name" value="GAL4"/>
    <property type="match status" value="1"/>
</dbReference>
<feature type="region of interest" description="Disordered" evidence="3">
    <location>
        <begin position="175"/>
        <end position="222"/>
    </location>
</feature>
<feature type="domain" description="Zn(2)-C6 fungal-type" evidence="4">
    <location>
        <begin position="53"/>
        <end position="83"/>
    </location>
</feature>
<dbReference type="Pfam" id="PF11951">
    <property type="entry name" value="Fungal_trans_2"/>
    <property type="match status" value="1"/>
</dbReference>
<feature type="compositionally biased region" description="Polar residues" evidence="3">
    <location>
        <begin position="791"/>
        <end position="802"/>
    </location>
</feature>
<accession>A0A8K0TSJ1</accession>